<proteinExistence type="predicted"/>
<keyword evidence="10" id="KW-1185">Reference proteome</keyword>
<feature type="domain" description="Oxo-4-hydroxy-4-carboxy-5-ureidoimidazoline decarboxylase" evidence="8">
    <location>
        <begin position="78"/>
        <end position="143"/>
    </location>
</feature>
<dbReference type="NCBIfam" id="NF010372">
    <property type="entry name" value="PRK13798.1"/>
    <property type="match status" value="1"/>
</dbReference>
<evidence type="ECO:0000313" key="10">
    <source>
        <dbReference type="Proteomes" id="UP001458415"/>
    </source>
</evidence>
<dbReference type="InterPro" id="IPR018020">
    <property type="entry name" value="OHCU_decarboxylase"/>
</dbReference>
<dbReference type="EMBL" id="JBEPCU010000456">
    <property type="protein sequence ID" value="MER6979921.1"/>
    <property type="molecule type" value="Genomic_DNA"/>
</dbReference>
<comment type="pathway">
    <text evidence="2">Purine metabolism; urate degradation; (S)-allantoin from urate: step 3/3.</text>
</comment>
<organism evidence="9 10">
    <name type="scientific">Streptomyces carpinensis</name>
    <dbReference type="NCBI Taxonomy" id="66369"/>
    <lineage>
        <taxon>Bacteria</taxon>
        <taxon>Bacillati</taxon>
        <taxon>Actinomycetota</taxon>
        <taxon>Actinomycetes</taxon>
        <taxon>Kitasatosporales</taxon>
        <taxon>Streptomycetaceae</taxon>
        <taxon>Streptomyces</taxon>
    </lineage>
</organism>
<protein>
    <recommendedName>
        <fullName evidence="3">2-oxo-4-hydroxy-4-carboxy-5-ureidoimidazoline decarboxylase</fullName>
        <ecNumber evidence="3">4.1.1.97</ecNumber>
    </recommendedName>
</protein>
<feature type="compositionally biased region" description="Basic residues" evidence="7">
    <location>
        <begin position="168"/>
        <end position="178"/>
    </location>
</feature>
<comment type="caution">
    <text evidence="9">The sequence shown here is derived from an EMBL/GenBank/DDBJ whole genome shotgun (WGS) entry which is preliminary data.</text>
</comment>
<accession>A0ABV1W7T9</accession>
<evidence type="ECO:0000259" key="8">
    <source>
        <dbReference type="Pfam" id="PF09349"/>
    </source>
</evidence>
<evidence type="ECO:0000256" key="6">
    <source>
        <dbReference type="ARBA" id="ARBA00023239"/>
    </source>
</evidence>
<dbReference type="Proteomes" id="UP001458415">
    <property type="component" value="Unassembled WGS sequence"/>
</dbReference>
<dbReference type="EC" id="4.1.1.97" evidence="3"/>
<dbReference type="InterPro" id="IPR036778">
    <property type="entry name" value="OHCU_decarboxylase_sf"/>
</dbReference>
<dbReference type="PANTHER" id="PTHR43466">
    <property type="entry name" value="2-OXO-4-HYDROXY-4-CARBOXY-5-UREIDOIMIDAZOLINE DECARBOXYLASE-RELATED"/>
    <property type="match status" value="1"/>
</dbReference>
<keyword evidence="4" id="KW-0659">Purine metabolism</keyword>
<reference evidence="9 10" key="1">
    <citation type="submission" date="2024-06" db="EMBL/GenBank/DDBJ databases">
        <title>The Natural Products Discovery Center: Release of the First 8490 Sequenced Strains for Exploring Actinobacteria Biosynthetic Diversity.</title>
        <authorList>
            <person name="Kalkreuter E."/>
            <person name="Kautsar S.A."/>
            <person name="Yang D."/>
            <person name="Bader C.D."/>
            <person name="Teijaro C.N."/>
            <person name="Fluegel L."/>
            <person name="Davis C.M."/>
            <person name="Simpson J.R."/>
            <person name="Lauterbach L."/>
            <person name="Steele A.D."/>
            <person name="Gui C."/>
            <person name="Meng S."/>
            <person name="Li G."/>
            <person name="Viehrig K."/>
            <person name="Ye F."/>
            <person name="Su P."/>
            <person name="Kiefer A.F."/>
            <person name="Nichols A."/>
            <person name="Cepeda A.J."/>
            <person name="Yan W."/>
            <person name="Fan B."/>
            <person name="Jiang Y."/>
            <person name="Adhikari A."/>
            <person name="Zheng C.-J."/>
            <person name="Schuster L."/>
            <person name="Cowan T.M."/>
            <person name="Smanski M.J."/>
            <person name="Chevrette M.G."/>
            <person name="De Carvalho L.P.S."/>
            <person name="Shen B."/>
        </authorList>
    </citation>
    <scope>NUCLEOTIDE SEQUENCE [LARGE SCALE GENOMIC DNA]</scope>
    <source>
        <strain evidence="9 10">NPDC000634</strain>
    </source>
</reference>
<dbReference type="SUPFAM" id="SSF158694">
    <property type="entry name" value="UraD-Like"/>
    <property type="match status" value="1"/>
</dbReference>
<gene>
    <name evidence="9" type="ORF">ABT317_23870</name>
</gene>
<feature type="region of interest" description="Disordered" evidence="7">
    <location>
        <begin position="149"/>
        <end position="190"/>
    </location>
</feature>
<evidence type="ECO:0000256" key="1">
    <source>
        <dbReference type="ARBA" id="ARBA00001163"/>
    </source>
</evidence>
<evidence type="ECO:0000256" key="4">
    <source>
        <dbReference type="ARBA" id="ARBA00022631"/>
    </source>
</evidence>
<evidence type="ECO:0000313" key="9">
    <source>
        <dbReference type="EMBL" id="MER6979921.1"/>
    </source>
</evidence>
<evidence type="ECO:0000256" key="3">
    <source>
        <dbReference type="ARBA" id="ARBA00012257"/>
    </source>
</evidence>
<keyword evidence="5" id="KW-0210">Decarboxylase</keyword>
<dbReference type="Gene3D" id="1.10.3330.10">
    <property type="entry name" value="Oxo-4-hydroxy-4-carboxy-5-ureidoimidazoline decarboxylase"/>
    <property type="match status" value="1"/>
</dbReference>
<comment type="catalytic activity">
    <reaction evidence="1">
        <text>5-hydroxy-2-oxo-4-ureido-2,5-dihydro-1H-imidazole-5-carboxylate + H(+) = (S)-allantoin + CO2</text>
        <dbReference type="Rhea" id="RHEA:26301"/>
        <dbReference type="ChEBI" id="CHEBI:15378"/>
        <dbReference type="ChEBI" id="CHEBI:15678"/>
        <dbReference type="ChEBI" id="CHEBI:16526"/>
        <dbReference type="ChEBI" id="CHEBI:58639"/>
        <dbReference type="EC" id="4.1.1.97"/>
    </reaction>
</comment>
<evidence type="ECO:0000256" key="2">
    <source>
        <dbReference type="ARBA" id="ARBA00004754"/>
    </source>
</evidence>
<evidence type="ECO:0000256" key="7">
    <source>
        <dbReference type="SAM" id="MobiDB-lite"/>
    </source>
</evidence>
<evidence type="ECO:0000256" key="5">
    <source>
        <dbReference type="ARBA" id="ARBA00022793"/>
    </source>
</evidence>
<name>A0ABV1W7T9_9ACTN</name>
<dbReference type="Pfam" id="PF09349">
    <property type="entry name" value="OHCU_decarbox"/>
    <property type="match status" value="2"/>
</dbReference>
<sequence>MDHFNTAPPEEAHRTLVRCLRSARWARRVTTHRPYPDLPSLLAAADEAAYDLGPGDLTEALQGEPPPALPESPYGAASTALSAAYAAYEARFGHKFVICLHGVAPEEALDRVLAALRSRLANDPEDERTVAAEELRRLARGRLVEATQGCGAPSLGGSAAGHDQPQRTHARQSGHRTRPVTAPAHPSVHL</sequence>
<dbReference type="PANTHER" id="PTHR43466:SF1">
    <property type="entry name" value="2-OXO-4-HYDROXY-4-CARBOXY-5-UREIDOIMIDAZOLINE DECARBOXYLASE-RELATED"/>
    <property type="match status" value="1"/>
</dbReference>
<keyword evidence="6" id="KW-0456">Lyase</keyword>
<feature type="domain" description="Oxo-4-hydroxy-4-carboxy-5-ureidoimidazoline decarboxylase" evidence="8">
    <location>
        <begin position="5"/>
        <end position="65"/>
    </location>
</feature>